<dbReference type="InterPro" id="IPR052586">
    <property type="entry name" value="ASCC2"/>
</dbReference>
<evidence type="ECO:0000313" key="3">
    <source>
        <dbReference type="Proteomes" id="UP000308199"/>
    </source>
</evidence>
<name>A0A4S4LIX5_9AGAM</name>
<dbReference type="PANTHER" id="PTHR21494:SF0">
    <property type="entry name" value="ACTIVATING SIGNAL COINTEGRATOR 1 COMPLEX SUBUNIT 2"/>
    <property type="match status" value="1"/>
</dbReference>
<dbReference type="EMBL" id="SGPK01000006">
    <property type="protein sequence ID" value="THH11909.1"/>
    <property type="molecule type" value="Genomic_DNA"/>
</dbReference>
<organism evidence="2 3">
    <name type="scientific">Phellinidium pouzarii</name>
    <dbReference type="NCBI Taxonomy" id="167371"/>
    <lineage>
        <taxon>Eukaryota</taxon>
        <taxon>Fungi</taxon>
        <taxon>Dikarya</taxon>
        <taxon>Basidiomycota</taxon>
        <taxon>Agaricomycotina</taxon>
        <taxon>Agaricomycetes</taxon>
        <taxon>Hymenochaetales</taxon>
        <taxon>Hymenochaetaceae</taxon>
        <taxon>Phellinidium</taxon>
    </lineage>
</organism>
<dbReference type="Gene3D" id="1.10.8.10">
    <property type="entry name" value="DNA helicase RuvA subunit, C-terminal domain"/>
    <property type="match status" value="1"/>
</dbReference>
<comment type="caution">
    <text evidence="2">The sequence shown here is derived from an EMBL/GenBank/DDBJ whole genome shotgun (WGS) entry which is preliminary data.</text>
</comment>
<feature type="compositionally biased region" description="Acidic residues" evidence="1">
    <location>
        <begin position="528"/>
        <end position="546"/>
    </location>
</feature>
<sequence>MTVKIIDIHSLPVCPSSSTIHGLPPSQQSIVLDHTSSALLHALSLSDNKLSMLSCSDFISSYAKDAATKALSSLIFADEKYDAGRRPPEEKLIRKRVLSLAQRLAALQQGGGLSLQILLDLCIVYGPSNTSRMRSLLEASVKSNPSLLQDVQNSAAPSFAMLLLSSNSGLHALRKTLFCLKYFVQSSPSAVLDVLVHSNELVLALAKCYDTRLSAIAAGYGGIHFEQDDDTDTTAMWVGCKVALIDCFHVLLEQVLKGLHSDPRVHAERAFDLVFSLLQLPSTSVQTSAPQTPFLNRPLIVDYQDAYALSSTLATVLANTDDPRLDDLEAALKSFELEATVNDRCGALKVLLHSSGITPGIDYRGVGAAKGKTRAAADPESDADLDVAVSSVLSILPDYELAYIRELLTLPQYSGDAERVIAALLEGDAPAPSKVESDVEHMLPTAPVEVLPERRNVFNEMPMEHTSVNIGKRRGDVDGVLQDRTFLDQMKADILRRVEYLSESDEENSVFDDDIDGALDGRVQVAGDGEDSDKDEDDNAEVEEAPTPETICELSYISDPKVFDRDANTRRSKARADLKARTGWGDEQIEGWSIMLERNPRKDKILQKHEFTGNRRNADLPVAGASHSVQHDEGGNHRGRGRGRGGRGRGRGGGGGSRGGGSGKGDERGGGDARERSWKDKNKARQANHNRKRGHDKKMARGGGYARAIELVQMLQSFCMLLPL</sequence>
<accession>A0A4S4LIX5</accession>
<feature type="compositionally biased region" description="Basic residues" evidence="1">
    <location>
        <begin position="684"/>
        <end position="700"/>
    </location>
</feature>
<dbReference type="GO" id="GO:0043130">
    <property type="term" value="F:ubiquitin binding"/>
    <property type="evidence" value="ECO:0007669"/>
    <property type="project" value="TreeGrafter"/>
</dbReference>
<proteinExistence type="predicted"/>
<evidence type="ECO:0000313" key="2">
    <source>
        <dbReference type="EMBL" id="THH11909.1"/>
    </source>
</evidence>
<evidence type="ECO:0000256" key="1">
    <source>
        <dbReference type="SAM" id="MobiDB-lite"/>
    </source>
</evidence>
<dbReference type="PANTHER" id="PTHR21494">
    <property type="entry name" value="ACTIVATING SIGNAL COINTEGRATOR 1 COMPLEX SUBUNIT 2 ASC-1 COMPLEX SUBUNIT P100"/>
    <property type="match status" value="1"/>
</dbReference>
<evidence type="ECO:0008006" key="4">
    <source>
        <dbReference type="Google" id="ProtNLM"/>
    </source>
</evidence>
<keyword evidence="3" id="KW-1185">Reference proteome</keyword>
<dbReference type="InterPro" id="IPR041800">
    <property type="entry name" value="ASCC2_CUE"/>
</dbReference>
<reference evidence="2 3" key="1">
    <citation type="submission" date="2019-02" db="EMBL/GenBank/DDBJ databases">
        <title>Genome sequencing of the rare red list fungi Phellinidium pouzarii.</title>
        <authorList>
            <person name="Buettner E."/>
            <person name="Kellner H."/>
        </authorList>
    </citation>
    <scope>NUCLEOTIDE SEQUENCE [LARGE SCALE GENOMIC DNA]</scope>
    <source>
        <strain evidence="2 3">DSM 108285</strain>
    </source>
</reference>
<dbReference type="AlphaFoldDB" id="A0A4S4LIX5"/>
<feature type="region of interest" description="Disordered" evidence="1">
    <location>
        <begin position="523"/>
        <end position="549"/>
    </location>
</feature>
<dbReference type="CDD" id="cd14364">
    <property type="entry name" value="CUE_ASCC2"/>
    <property type="match status" value="1"/>
</dbReference>
<feature type="region of interest" description="Disordered" evidence="1">
    <location>
        <begin position="610"/>
        <end position="701"/>
    </location>
</feature>
<dbReference type="Proteomes" id="UP000308199">
    <property type="component" value="Unassembled WGS sequence"/>
</dbReference>
<dbReference type="OrthoDB" id="5577209at2759"/>
<feature type="compositionally biased region" description="Basic residues" evidence="1">
    <location>
        <begin position="637"/>
        <end position="650"/>
    </location>
</feature>
<feature type="compositionally biased region" description="Gly residues" evidence="1">
    <location>
        <begin position="651"/>
        <end position="663"/>
    </location>
</feature>
<protein>
    <recommendedName>
        <fullName evidence="4">CUE domain-containing protein</fullName>
    </recommendedName>
</protein>
<gene>
    <name evidence="2" type="ORF">EW145_g362</name>
</gene>
<feature type="compositionally biased region" description="Basic and acidic residues" evidence="1">
    <location>
        <begin position="664"/>
        <end position="683"/>
    </location>
</feature>